<name>A0A225VB39_9STRA</name>
<accession>A0A225VB39</accession>
<dbReference type="Proteomes" id="UP000198211">
    <property type="component" value="Unassembled WGS sequence"/>
</dbReference>
<dbReference type="AlphaFoldDB" id="A0A225VB39"/>
<comment type="function">
    <text evidence="5">Effector that suppresses plant defense responses during pathogen infection.</text>
</comment>
<evidence type="ECO:0000256" key="5">
    <source>
        <dbReference type="RuleBase" id="RU367124"/>
    </source>
</evidence>
<dbReference type="Pfam" id="PF16810">
    <property type="entry name" value="RXLR"/>
    <property type="match status" value="1"/>
</dbReference>
<sequence>RSSMQTHYVLIVVVSTFLATSEAMLVSKNSNQPEAFQDAIHSTDVVDNPIGKRFLRSNIDKSNGDERSWATIAGVARDKANAKEWLHYWLRQTLSADKVATKLGITSFNQQHENWNALVKYVRTNFKWATGEKMPRTEAEDYLRGILIANGH</sequence>
<evidence type="ECO:0000256" key="4">
    <source>
        <dbReference type="ARBA" id="ARBA00022729"/>
    </source>
</evidence>
<evidence type="ECO:0000256" key="2">
    <source>
        <dbReference type="ARBA" id="ARBA00010400"/>
    </source>
</evidence>
<gene>
    <name evidence="6" type="ORF">PHMEG_00025671</name>
</gene>
<evidence type="ECO:0000313" key="6">
    <source>
        <dbReference type="EMBL" id="OWZ02721.1"/>
    </source>
</evidence>
<comment type="domain">
    <text evidence="5">The RxLR-dEER motif acts to carry the protein into the host cell cytoplasm through binding to cell surface phosphatidylinositol-3-phosphate.</text>
</comment>
<protein>
    <recommendedName>
        <fullName evidence="5">RxLR effector protein</fullName>
    </recommendedName>
</protein>
<proteinExistence type="inferred from homology"/>
<keyword evidence="3 5" id="KW-0964">Secreted</keyword>
<comment type="similarity">
    <text evidence="2 5">Belongs to the RxLR effector family.</text>
</comment>
<dbReference type="GO" id="GO:0005576">
    <property type="term" value="C:extracellular region"/>
    <property type="evidence" value="ECO:0007669"/>
    <property type="project" value="UniProtKB-SubCell"/>
</dbReference>
<dbReference type="InterPro" id="IPR031825">
    <property type="entry name" value="RXLR"/>
</dbReference>
<keyword evidence="7" id="KW-1185">Reference proteome</keyword>
<comment type="caution">
    <text evidence="6">The sequence shown here is derived from an EMBL/GenBank/DDBJ whole genome shotgun (WGS) entry which is preliminary data.</text>
</comment>
<feature type="chain" id="PRO_5028522323" description="RxLR effector protein" evidence="5">
    <location>
        <begin position="24"/>
        <end position="152"/>
    </location>
</feature>
<comment type="subcellular location">
    <subcellularLocation>
        <location evidence="1 5">Secreted</location>
    </subcellularLocation>
</comment>
<feature type="signal peptide" evidence="5">
    <location>
        <begin position="1"/>
        <end position="23"/>
    </location>
</feature>
<evidence type="ECO:0000256" key="1">
    <source>
        <dbReference type="ARBA" id="ARBA00004613"/>
    </source>
</evidence>
<evidence type="ECO:0000313" key="7">
    <source>
        <dbReference type="Proteomes" id="UP000198211"/>
    </source>
</evidence>
<evidence type="ECO:0000256" key="3">
    <source>
        <dbReference type="ARBA" id="ARBA00022525"/>
    </source>
</evidence>
<keyword evidence="4 5" id="KW-0732">Signal</keyword>
<reference evidence="7" key="1">
    <citation type="submission" date="2017-03" db="EMBL/GenBank/DDBJ databases">
        <title>Phytopthora megakarya and P. palmivora, two closely related causual agents of cacao black pod achieved similar genome size and gene model numbers by different mechanisms.</title>
        <authorList>
            <person name="Ali S."/>
            <person name="Shao J."/>
            <person name="Larry D.J."/>
            <person name="Kronmiller B."/>
            <person name="Shen D."/>
            <person name="Strem M.D."/>
            <person name="Melnick R.L."/>
            <person name="Guiltinan M.J."/>
            <person name="Tyler B.M."/>
            <person name="Meinhardt L.W."/>
            <person name="Bailey B.A."/>
        </authorList>
    </citation>
    <scope>NUCLEOTIDE SEQUENCE [LARGE SCALE GENOMIC DNA]</scope>
    <source>
        <strain evidence="7">zdho120</strain>
    </source>
</reference>
<feature type="non-terminal residue" evidence="6">
    <location>
        <position position="1"/>
    </location>
</feature>
<organism evidence="6 7">
    <name type="scientific">Phytophthora megakarya</name>
    <dbReference type="NCBI Taxonomy" id="4795"/>
    <lineage>
        <taxon>Eukaryota</taxon>
        <taxon>Sar</taxon>
        <taxon>Stramenopiles</taxon>
        <taxon>Oomycota</taxon>
        <taxon>Peronosporomycetes</taxon>
        <taxon>Peronosporales</taxon>
        <taxon>Peronosporaceae</taxon>
        <taxon>Phytophthora</taxon>
    </lineage>
</organism>
<dbReference type="EMBL" id="NBNE01005982">
    <property type="protein sequence ID" value="OWZ02721.1"/>
    <property type="molecule type" value="Genomic_DNA"/>
</dbReference>
<dbReference type="OrthoDB" id="126519at2759"/>